<dbReference type="RefSeq" id="WP_157774863.1">
    <property type="nucleotide sequence ID" value="NZ_CP022163.1"/>
</dbReference>
<dbReference type="EMBL" id="CP022163">
    <property type="protein sequence ID" value="ATB28621.1"/>
    <property type="molecule type" value="Genomic_DNA"/>
</dbReference>
<protein>
    <submittedName>
        <fullName evidence="1">Uncharacterized protein</fullName>
    </submittedName>
</protein>
<dbReference type="OrthoDB" id="5521280at2"/>
<evidence type="ECO:0000313" key="2">
    <source>
        <dbReference type="Proteomes" id="UP000217289"/>
    </source>
</evidence>
<name>A0A250IBU6_9BACT</name>
<dbReference type="KEGG" id="mbd:MEBOL_002070"/>
<proteinExistence type="predicted"/>
<dbReference type="Proteomes" id="UP000217289">
    <property type="component" value="Chromosome"/>
</dbReference>
<organism evidence="1 2">
    <name type="scientific">Melittangium boletus DSM 14713</name>
    <dbReference type="NCBI Taxonomy" id="1294270"/>
    <lineage>
        <taxon>Bacteria</taxon>
        <taxon>Pseudomonadati</taxon>
        <taxon>Myxococcota</taxon>
        <taxon>Myxococcia</taxon>
        <taxon>Myxococcales</taxon>
        <taxon>Cystobacterineae</taxon>
        <taxon>Archangiaceae</taxon>
        <taxon>Melittangium</taxon>
    </lineage>
</organism>
<evidence type="ECO:0000313" key="1">
    <source>
        <dbReference type="EMBL" id="ATB28621.1"/>
    </source>
</evidence>
<dbReference type="AlphaFoldDB" id="A0A250IBU6"/>
<reference evidence="1 2" key="1">
    <citation type="submission" date="2017-06" db="EMBL/GenBank/DDBJ databases">
        <authorList>
            <person name="Kim H.J."/>
            <person name="Triplett B.A."/>
        </authorList>
    </citation>
    <scope>NUCLEOTIDE SEQUENCE [LARGE SCALE GENOMIC DNA]</scope>
    <source>
        <strain evidence="1 2">DSM 14713</strain>
    </source>
</reference>
<sequence>MRTSGRALMMDRKNHYGFKSLCSIEVAAFFYSLVETARLFDEDLRYYLLRTALAATENLGTVTFPASTV</sequence>
<keyword evidence="2" id="KW-1185">Reference proteome</keyword>
<gene>
    <name evidence="1" type="ORF">MEBOL_002070</name>
</gene>
<accession>A0A250IBU6</accession>